<evidence type="ECO:0000313" key="2">
    <source>
        <dbReference type="EMBL" id="KAF8692188.1"/>
    </source>
</evidence>
<keyword evidence="1" id="KW-0732">Signal</keyword>
<feature type="signal peptide" evidence="1">
    <location>
        <begin position="1"/>
        <end position="19"/>
    </location>
</feature>
<sequence>MNHLLLLLLLLAISFLCIAGDATQLVYDTENHEVTSEDSYYVLPVEHGTGGGLRMMFHTWRRCNYLVSQASSETDIGLPVRFVPSNESSGRNILVPTNITVSFHIPTTCIQTMYWHVGYSRLPPLEPHDRVVVGKDEGASYPVPLPSEFVFRIERYNGTMRNGKTKGYKLVSCAGEGPWKDLGLSASENKNWLTMSNSPFVVEFKKAQYPYA</sequence>
<feature type="chain" id="PRO_5032661751" evidence="1">
    <location>
        <begin position="20"/>
        <end position="212"/>
    </location>
</feature>
<dbReference type="Gramene" id="Dexi3B01G0036430.1">
    <property type="protein sequence ID" value="Dexi3B01G0036430.1:cds"/>
    <property type="gene ID" value="Dexi3B01G0036430"/>
</dbReference>
<comment type="caution">
    <text evidence="2">The sequence shown here is derived from an EMBL/GenBank/DDBJ whole genome shotgun (WGS) entry which is preliminary data.</text>
</comment>
<dbReference type="InterPro" id="IPR011065">
    <property type="entry name" value="Kunitz_inhibitor_STI-like_sf"/>
</dbReference>
<proteinExistence type="predicted"/>
<dbReference type="Proteomes" id="UP000636709">
    <property type="component" value="Unassembled WGS sequence"/>
</dbReference>
<keyword evidence="3" id="KW-1185">Reference proteome</keyword>
<name>A0A835EI18_9POAL</name>
<dbReference type="OrthoDB" id="678511at2759"/>
<accession>A0A835EI18</accession>
<organism evidence="2 3">
    <name type="scientific">Digitaria exilis</name>
    <dbReference type="NCBI Taxonomy" id="1010633"/>
    <lineage>
        <taxon>Eukaryota</taxon>
        <taxon>Viridiplantae</taxon>
        <taxon>Streptophyta</taxon>
        <taxon>Embryophyta</taxon>
        <taxon>Tracheophyta</taxon>
        <taxon>Spermatophyta</taxon>
        <taxon>Magnoliopsida</taxon>
        <taxon>Liliopsida</taxon>
        <taxon>Poales</taxon>
        <taxon>Poaceae</taxon>
        <taxon>PACMAD clade</taxon>
        <taxon>Panicoideae</taxon>
        <taxon>Panicodae</taxon>
        <taxon>Paniceae</taxon>
        <taxon>Anthephorinae</taxon>
        <taxon>Digitaria</taxon>
    </lineage>
</organism>
<protein>
    <submittedName>
        <fullName evidence="2">Uncharacterized protein</fullName>
    </submittedName>
</protein>
<dbReference type="PANTHER" id="PTHR33107">
    <property type="entry name" value="KUNITZ TRYPSIN INHIBITOR 2"/>
    <property type="match status" value="1"/>
</dbReference>
<dbReference type="InterPro" id="IPR002160">
    <property type="entry name" value="Prot_inh_Kunz-lg"/>
</dbReference>
<dbReference type="PANTHER" id="PTHR33107:SF5">
    <property type="entry name" value="KUNITZ TRYPSIN INHIBITOR 5"/>
    <property type="match status" value="1"/>
</dbReference>
<reference evidence="2" key="1">
    <citation type="submission" date="2020-07" db="EMBL/GenBank/DDBJ databases">
        <title>Genome sequence and genetic diversity analysis of an under-domesticated orphan crop, white fonio (Digitaria exilis).</title>
        <authorList>
            <person name="Bennetzen J.L."/>
            <person name="Chen S."/>
            <person name="Ma X."/>
            <person name="Wang X."/>
            <person name="Yssel A.E.J."/>
            <person name="Chaluvadi S.R."/>
            <person name="Johnson M."/>
            <person name="Gangashetty P."/>
            <person name="Hamidou F."/>
            <person name="Sanogo M.D."/>
            <person name="Zwaenepoel A."/>
            <person name="Wallace J."/>
            <person name="Van De Peer Y."/>
            <person name="Van Deynze A."/>
        </authorList>
    </citation>
    <scope>NUCLEOTIDE SEQUENCE</scope>
    <source>
        <tissue evidence="2">Leaves</tissue>
    </source>
</reference>
<evidence type="ECO:0000256" key="1">
    <source>
        <dbReference type="SAM" id="SignalP"/>
    </source>
</evidence>
<dbReference type="Gene3D" id="2.80.10.50">
    <property type="match status" value="1"/>
</dbReference>
<dbReference type="SMART" id="SM00452">
    <property type="entry name" value="STI"/>
    <property type="match status" value="1"/>
</dbReference>
<dbReference type="PRINTS" id="PR00291">
    <property type="entry name" value="KUNITZINHBTR"/>
</dbReference>
<gene>
    <name evidence="2" type="ORF">HU200_039791</name>
</gene>
<evidence type="ECO:0000313" key="3">
    <source>
        <dbReference type="Proteomes" id="UP000636709"/>
    </source>
</evidence>
<dbReference type="AlphaFoldDB" id="A0A835EI18"/>
<dbReference type="Pfam" id="PF00197">
    <property type="entry name" value="Kunitz_legume"/>
    <property type="match status" value="1"/>
</dbReference>
<dbReference type="SUPFAM" id="SSF50386">
    <property type="entry name" value="STI-like"/>
    <property type="match status" value="1"/>
</dbReference>
<dbReference type="EMBL" id="JACEFO010001947">
    <property type="protein sequence ID" value="KAF8692188.1"/>
    <property type="molecule type" value="Genomic_DNA"/>
</dbReference>
<dbReference type="GO" id="GO:0004866">
    <property type="term" value="F:endopeptidase inhibitor activity"/>
    <property type="evidence" value="ECO:0007669"/>
    <property type="project" value="InterPro"/>
</dbReference>